<dbReference type="Proteomes" id="UP000315730">
    <property type="component" value="Unassembled WGS sequence"/>
</dbReference>
<dbReference type="EMBL" id="BJNW01000015">
    <property type="protein sequence ID" value="GEC99636.1"/>
    <property type="molecule type" value="Genomic_DNA"/>
</dbReference>
<dbReference type="RefSeq" id="WP_068470795.1">
    <property type="nucleotide sequence ID" value="NZ_BJNW01000015.1"/>
</dbReference>
<dbReference type="STRING" id="1272.GCA_900014985_02337"/>
<gene>
    <name evidence="2" type="ORF">KVA01_17910</name>
</gene>
<dbReference type="Gene3D" id="3.90.950.20">
    <property type="entry name" value="CinA-like"/>
    <property type="match status" value="1"/>
</dbReference>
<dbReference type="NCBIfam" id="TIGR00199">
    <property type="entry name" value="PncC_domain"/>
    <property type="match status" value="1"/>
</dbReference>
<comment type="caution">
    <text evidence="2">The sequence shown here is derived from an EMBL/GenBank/DDBJ whole genome shotgun (WGS) entry which is preliminary data.</text>
</comment>
<dbReference type="AlphaFoldDB" id="A0A4Y4D4V8"/>
<feature type="domain" description="CinA C-terminal" evidence="1">
    <location>
        <begin position="20"/>
        <end position="165"/>
    </location>
</feature>
<accession>A0A4Y4D4V8</accession>
<proteinExistence type="predicted"/>
<keyword evidence="3" id="KW-1185">Reference proteome</keyword>
<evidence type="ECO:0000313" key="2">
    <source>
        <dbReference type="EMBL" id="GEC99636.1"/>
    </source>
</evidence>
<dbReference type="Pfam" id="PF02464">
    <property type="entry name" value="CinA"/>
    <property type="match status" value="1"/>
</dbReference>
<protein>
    <submittedName>
        <fullName evidence="2">Competence damage-inducible protein A</fullName>
    </submittedName>
</protein>
<dbReference type="SUPFAM" id="SSF142433">
    <property type="entry name" value="CinA-like"/>
    <property type="match status" value="1"/>
</dbReference>
<evidence type="ECO:0000259" key="1">
    <source>
        <dbReference type="Pfam" id="PF02464"/>
    </source>
</evidence>
<dbReference type="InterPro" id="IPR008136">
    <property type="entry name" value="CinA_C"/>
</dbReference>
<organism evidence="2 3">
    <name type="scientific">Kocuria varians</name>
    <name type="common">Micrococcus varians</name>
    <dbReference type="NCBI Taxonomy" id="1272"/>
    <lineage>
        <taxon>Bacteria</taxon>
        <taxon>Bacillati</taxon>
        <taxon>Actinomycetota</taxon>
        <taxon>Actinomycetes</taxon>
        <taxon>Micrococcales</taxon>
        <taxon>Micrococcaceae</taxon>
        <taxon>Kocuria</taxon>
    </lineage>
</organism>
<reference evidence="2 3" key="1">
    <citation type="submission" date="2019-06" db="EMBL/GenBank/DDBJ databases">
        <title>Whole genome shotgun sequence of Kocuria varians NBRC 15358.</title>
        <authorList>
            <person name="Hosoyama A."/>
            <person name="Uohara A."/>
            <person name="Ohji S."/>
            <person name="Ichikawa N."/>
        </authorList>
    </citation>
    <scope>NUCLEOTIDE SEQUENCE [LARGE SCALE GENOMIC DNA]</scope>
    <source>
        <strain evidence="2 3">NBRC 15358</strain>
    </source>
</reference>
<sequence length="173" mass="17042">MSAAGSAPAASEPQGYDATALVRLATDLGVTVGTAESLTGGAVASQIVTVAGASGCLEGGVVSYSHAVKKRVLGVPGDLLERVSAVDPDVALAMARGARRALGVDWAVSTTGVAGPEPHDGHPVGTVFVAVSGPGGEAVEHLTLTGDRAAVREASVARAIDMLATQISFTANA</sequence>
<dbReference type="InterPro" id="IPR036653">
    <property type="entry name" value="CinA-like_C"/>
</dbReference>
<evidence type="ECO:0000313" key="3">
    <source>
        <dbReference type="Proteomes" id="UP000315730"/>
    </source>
</evidence>
<name>A0A4Y4D4V8_KOCVA</name>